<feature type="domain" description="Saposin B-type" evidence="8">
    <location>
        <begin position="513"/>
        <end position="594"/>
    </location>
</feature>
<keyword evidence="5" id="KW-1015">Disulfide bond</keyword>
<dbReference type="PRINTS" id="PR01797">
    <property type="entry name" value="SAPOSIN"/>
</dbReference>
<organism evidence="10 11">
    <name type="scientific">Melipona quadrifasciata</name>
    <dbReference type="NCBI Taxonomy" id="166423"/>
    <lineage>
        <taxon>Eukaryota</taxon>
        <taxon>Metazoa</taxon>
        <taxon>Ecdysozoa</taxon>
        <taxon>Arthropoda</taxon>
        <taxon>Hexapoda</taxon>
        <taxon>Insecta</taxon>
        <taxon>Pterygota</taxon>
        <taxon>Neoptera</taxon>
        <taxon>Endopterygota</taxon>
        <taxon>Hymenoptera</taxon>
        <taxon>Apocrita</taxon>
        <taxon>Aculeata</taxon>
        <taxon>Apoidea</taxon>
        <taxon>Anthophila</taxon>
        <taxon>Apidae</taxon>
        <taxon>Melipona</taxon>
    </lineage>
</organism>
<feature type="domain" description="Saposin B-type" evidence="8">
    <location>
        <begin position="730"/>
        <end position="811"/>
    </location>
</feature>
<dbReference type="OrthoDB" id="69496at2759"/>
<protein>
    <submittedName>
        <fullName evidence="10">Proactivator polypeptide</fullName>
    </submittedName>
</protein>
<dbReference type="GO" id="GO:0005576">
    <property type="term" value="C:extracellular region"/>
    <property type="evidence" value="ECO:0007669"/>
    <property type="project" value="UniProtKB-SubCell"/>
</dbReference>
<dbReference type="PANTHER" id="PTHR11480:SF3">
    <property type="entry name" value="BCDNA.GH08312"/>
    <property type="match status" value="1"/>
</dbReference>
<evidence type="ECO:0000256" key="7">
    <source>
        <dbReference type="SAM" id="MobiDB-lite"/>
    </source>
</evidence>
<dbReference type="Pfam" id="PF02199">
    <property type="entry name" value="SapA"/>
    <property type="match status" value="2"/>
</dbReference>
<keyword evidence="2" id="KW-0964">Secreted</keyword>
<evidence type="ECO:0000256" key="5">
    <source>
        <dbReference type="ARBA" id="ARBA00023157"/>
    </source>
</evidence>
<feature type="compositionally biased region" description="Polar residues" evidence="7">
    <location>
        <begin position="58"/>
        <end position="74"/>
    </location>
</feature>
<evidence type="ECO:0000256" key="6">
    <source>
        <dbReference type="ARBA" id="ARBA00023180"/>
    </source>
</evidence>
<keyword evidence="6" id="KW-0325">Glycoprotein</keyword>
<evidence type="ECO:0000256" key="2">
    <source>
        <dbReference type="ARBA" id="ARBA00022525"/>
    </source>
</evidence>
<feature type="domain" description="Saposin A-type" evidence="9">
    <location>
        <begin position="913"/>
        <end position="953"/>
    </location>
</feature>
<dbReference type="InterPro" id="IPR008373">
    <property type="entry name" value="Saposin"/>
</dbReference>
<dbReference type="Pfam" id="PF03489">
    <property type="entry name" value="SapB_2"/>
    <property type="match status" value="3"/>
</dbReference>
<name>A0A0M9A0C7_9HYME</name>
<dbReference type="PANTHER" id="PTHR11480">
    <property type="entry name" value="SAPOSIN-RELATED"/>
    <property type="match status" value="1"/>
</dbReference>
<sequence>MRSCMNGGIRGKSRLNFTISSFTASERERACKRLWGALRDALGKQPEQLRRRERTKGGNETASISGHPTENDGMQTAVHELKPPVYQWIRIGIEIPRISSARVITAEGPANLHLLGEQECTWGPSYWCENIKTAAGCNATAHCIKTIWKDMNVPEDNDSVCNICKDMVQQARDQLESNQTQGDLKAVFEGSCRLVHITPIVKECITIVDQFIPELVETLASQMNPSLVCSVAGLCNSAHMDKLLMEYVQPESKATEVKSLSLEKDEYEPDECSKCFTVATHMEHKLNNTPREKVLRQMLNLCAEFGTYSDACSATVITYFDTIYAHLQENFNAQNICHLSGQCSAKFHKHEDADKILKVEIRPLSSVGMVDVNDDLPCMLCKQLVGHLKDVLVANITEAEFKVVLKGLCKQTKFDEYYPQIYDSLTKILNSDLLCQLSGMCLSSGKALQSEPIWPLVPKNVAEIGMRIFQGANKNIDPDNNEQPSKTEVEAMQLPIERLVPFSMSEGSLDTKGTEKCALCEYILHFIQETIANPDIENNVKEALGKVCKELPESMADQCTQFVDLYGDAILAILAQEIDPSQVCPILRLCPDEKLMELWRSIPTKYMLEEKKDKPTCPLCLLAISQIYEAIKNNRTEKNIEDQLDKLCVHLPHDLVEECTDLVKGYSKEIIELLLTDLTPQEVCVYIKLCDASKNSGPSEEFITDKDGEILTNEIPNDPVSTEISENVGGTPYCVICEFAMHYVDKVLANEKEKDKIEKAVHDVCNHLPKSVSRECNDFTTKYAAIVIDVITKNVSPKEVCSMLAFCSIHIQEMKASVVECAVCKSIISIVDEIVDHQDVDNSVRKIVPEVCKYLPSDTHKCTTLVNSYGESIINLVKQREPSYNICGKMALCAPNDYSSVSLETSRIKRSYEKNRIKHCTWGPVYWCSSNETARECKAVEHCKENVWKADFAPPKQITLSEKEPNV</sequence>
<dbReference type="GO" id="GO:0006665">
    <property type="term" value="P:sphingolipid metabolic process"/>
    <property type="evidence" value="ECO:0007669"/>
    <property type="project" value="InterPro"/>
</dbReference>
<dbReference type="FunFam" id="1.10.225.10:FF:000002">
    <property type="entry name" value="prosaposin isoform X2"/>
    <property type="match status" value="2"/>
</dbReference>
<keyword evidence="11" id="KW-1185">Reference proteome</keyword>
<feature type="domain" description="Saposin A-type" evidence="9">
    <location>
        <begin position="113"/>
        <end position="153"/>
    </location>
</feature>
<dbReference type="InterPro" id="IPR007856">
    <property type="entry name" value="SapB_1"/>
</dbReference>
<proteinExistence type="predicted"/>
<dbReference type="AlphaFoldDB" id="A0A0M9A0C7"/>
<keyword evidence="3" id="KW-0732">Signal</keyword>
<evidence type="ECO:0000256" key="3">
    <source>
        <dbReference type="ARBA" id="ARBA00022729"/>
    </source>
</evidence>
<feature type="domain" description="Saposin B-type" evidence="8">
    <location>
        <begin position="157"/>
        <end position="239"/>
    </location>
</feature>
<dbReference type="InterPro" id="IPR003119">
    <property type="entry name" value="SAP_A"/>
</dbReference>
<gene>
    <name evidence="10" type="ORF">WN51_00350</name>
</gene>
<dbReference type="GO" id="GO:0005764">
    <property type="term" value="C:lysosome"/>
    <property type="evidence" value="ECO:0007669"/>
    <property type="project" value="InterPro"/>
</dbReference>
<dbReference type="Proteomes" id="UP000053105">
    <property type="component" value="Unassembled WGS sequence"/>
</dbReference>
<feature type="domain" description="Saposin B-type" evidence="8">
    <location>
        <begin position="817"/>
        <end position="897"/>
    </location>
</feature>
<dbReference type="SUPFAM" id="SSF47862">
    <property type="entry name" value="Saposin"/>
    <property type="match status" value="7"/>
</dbReference>
<dbReference type="InterPro" id="IPR011001">
    <property type="entry name" value="Saposin-like"/>
</dbReference>
<evidence type="ECO:0000256" key="4">
    <source>
        <dbReference type="ARBA" id="ARBA00022737"/>
    </source>
</evidence>
<evidence type="ECO:0000313" key="11">
    <source>
        <dbReference type="Proteomes" id="UP000053105"/>
    </source>
</evidence>
<dbReference type="PROSITE" id="PS51110">
    <property type="entry name" value="SAP_A"/>
    <property type="match status" value="2"/>
</dbReference>
<dbReference type="SMART" id="SM00162">
    <property type="entry name" value="SAPA"/>
    <property type="match status" value="2"/>
</dbReference>
<dbReference type="EMBL" id="KQ435801">
    <property type="protein sequence ID" value="KOX73239.1"/>
    <property type="molecule type" value="Genomic_DNA"/>
</dbReference>
<feature type="domain" description="Saposin B-type" evidence="8">
    <location>
        <begin position="268"/>
        <end position="347"/>
    </location>
</feature>
<evidence type="ECO:0000256" key="1">
    <source>
        <dbReference type="ARBA" id="ARBA00004613"/>
    </source>
</evidence>
<dbReference type="PROSITE" id="PS50015">
    <property type="entry name" value="SAP_B"/>
    <property type="match status" value="6"/>
</dbReference>
<dbReference type="STRING" id="166423.A0A0M9A0C7"/>
<evidence type="ECO:0000313" key="10">
    <source>
        <dbReference type="EMBL" id="KOX73239.1"/>
    </source>
</evidence>
<dbReference type="Gene3D" id="1.10.225.10">
    <property type="entry name" value="Saposin-like"/>
    <property type="match status" value="7"/>
</dbReference>
<accession>A0A0M9A0C7</accession>
<evidence type="ECO:0000259" key="8">
    <source>
        <dbReference type="PROSITE" id="PS50015"/>
    </source>
</evidence>
<feature type="domain" description="Saposin B-type" evidence="8">
    <location>
        <begin position="613"/>
        <end position="694"/>
    </location>
</feature>
<dbReference type="InterPro" id="IPR008138">
    <property type="entry name" value="SapB_2"/>
</dbReference>
<comment type="subcellular location">
    <subcellularLocation>
        <location evidence="1">Secreted</location>
    </subcellularLocation>
</comment>
<dbReference type="InterPro" id="IPR008139">
    <property type="entry name" value="SaposinB_dom"/>
</dbReference>
<feature type="region of interest" description="Disordered" evidence="7">
    <location>
        <begin position="45"/>
        <end position="75"/>
    </location>
</feature>
<dbReference type="Pfam" id="PF05184">
    <property type="entry name" value="SapB_1"/>
    <property type="match status" value="4"/>
</dbReference>
<dbReference type="GO" id="GO:0016020">
    <property type="term" value="C:membrane"/>
    <property type="evidence" value="ECO:0007669"/>
    <property type="project" value="GOC"/>
</dbReference>
<dbReference type="SMART" id="SM00741">
    <property type="entry name" value="SapB"/>
    <property type="match status" value="7"/>
</dbReference>
<reference evidence="10 11" key="1">
    <citation type="submission" date="2015-07" db="EMBL/GenBank/DDBJ databases">
        <title>The genome of Melipona quadrifasciata.</title>
        <authorList>
            <person name="Pan H."/>
            <person name="Kapheim K."/>
        </authorList>
    </citation>
    <scope>NUCLEOTIDE SEQUENCE [LARGE SCALE GENOMIC DNA]</scope>
    <source>
        <strain evidence="10">0111107301</strain>
        <tissue evidence="10">Whole body</tissue>
    </source>
</reference>
<keyword evidence="4" id="KW-0677">Repeat</keyword>
<dbReference type="InterPro" id="IPR051428">
    <property type="entry name" value="Sphingo_Act-Surfact_Prot"/>
</dbReference>
<evidence type="ECO:0000259" key="9">
    <source>
        <dbReference type="PROSITE" id="PS51110"/>
    </source>
</evidence>